<dbReference type="PRINTS" id="PR00039">
    <property type="entry name" value="HTHLYSR"/>
</dbReference>
<dbReference type="SUPFAM" id="SSF46785">
    <property type="entry name" value="Winged helix' DNA-binding domain"/>
    <property type="match status" value="1"/>
</dbReference>
<dbReference type="FunFam" id="1.10.10.10:FF:000001">
    <property type="entry name" value="LysR family transcriptional regulator"/>
    <property type="match status" value="1"/>
</dbReference>
<dbReference type="AlphaFoldDB" id="A0A918AUD6"/>
<dbReference type="PROSITE" id="PS50931">
    <property type="entry name" value="HTH_LYSR"/>
    <property type="match status" value="1"/>
</dbReference>
<keyword evidence="4" id="KW-0804">Transcription</keyword>
<evidence type="ECO:0000256" key="5">
    <source>
        <dbReference type="SAM" id="MobiDB-lite"/>
    </source>
</evidence>
<dbReference type="InterPro" id="IPR036388">
    <property type="entry name" value="WH-like_DNA-bd_sf"/>
</dbReference>
<dbReference type="GO" id="GO:0003677">
    <property type="term" value="F:DNA binding"/>
    <property type="evidence" value="ECO:0007669"/>
    <property type="project" value="UniProtKB-KW"/>
</dbReference>
<feature type="region of interest" description="Disordered" evidence="5">
    <location>
        <begin position="296"/>
        <end position="324"/>
    </location>
</feature>
<keyword evidence="8" id="KW-1185">Reference proteome</keyword>
<organism evidence="7 8">
    <name type="scientific">Streptomyces roseolilacinus</name>
    <dbReference type="NCBI Taxonomy" id="66904"/>
    <lineage>
        <taxon>Bacteria</taxon>
        <taxon>Bacillati</taxon>
        <taxon>Actinomycetota</taxon>
        <taxon>Actinomycetes</taxon>
        <taxon>Kitasatosporales</taxon>
        <taxon>Streptomycetaceae</taxon>
        <taxon>Streptomyces</taxon>
    </lineage>
</organism>
<dbReference type="SUPFAM" id="SSF53850">
    <property type="entry name" value="Periplasmic binding protein-like II"/>
    <property type="match status" value="1"/>
</dbReference>
<sequence>MGMDVHGRDLRYFVTVADELHFTRAAERLYVSQPALSKQIRSLERQVGTPLFLRDRRGVALTSAGEALLPHARRALAAWDDAEEALRRAEAARRGTLRVGMSTSPGRGGLLPAVRSRFTAAHPEASLRLRQYSWDDPTAGLADGTSDVAFVWLPLPLPERYGWTVVAEEPRLVALPETHPLAARDALDFADLADEPFLALPASAGPLRDHWLAVDARAGRPPRVGAEVAGTEETYEALVAGLGVVLVAVGNAPLITLGGVVTRPVRDLAPTRYALAWRTEDRHHPLIAGYAEACRRVPGEGPPPPPASPSCAAGAPRPREAPRP</sequence>
<evidence type="ECO:0000256" key="2">
    <source>
        <dbReference type="ARBA" id="ARBA00023015"/>
    </source>
</evidence>
<feature type="domain" description="HTH lysR-type" evidence="6">
    <location>
        <begin position="8"/>
        <end position="62"/>
    </location>
</feature>
<dbReference type="Pfam" id="PF00126">
    <property type="entry name" value="HTH_1"/>
    <property type="match status" value="1"/>
</dbReference>
<protein>
    <submittedName>
        <fullName evidence="7">LysR family transcriptional regulator</fullName>
    </submittedName>
</protein>
<dbReference type="PANTHER" id="PTHR30346">
    <property type="entry name" value="TRANSCRIPTIONAL DUAL REGULATOR HCAR-RELATED"/>
    <property type="match status" value="1"/>
</dbReference>
<dbReference type="RefSeq" id="WP_189529141.1">
    <property type="nucleotide sequence ID" value="NZ_BMSV01000001.1"/>
</dbReference>
<dbReference type="InterPro" id="IPR000847">
    <property type="entry name" value="LysR_HTH_N"/>
</dbReference>
<dbReference type="EMBL" id="BMSV01000001">
    <property type="protein sequence ID" value="GGP87012.1"/>
    <property type="molecule type" value="Genomic_DNA"/>
</dbReference>
<dbReference type="GO" id="GO:0032993">
    <property type="term" value="C:protein-DNA complex"/>
    <property type="evidence" value="ECO:0007669"/>
    <property type="project" value="TreeGrafter"/>
</dbReference>
<dbReference type="InterPro" id="IPR005119">
    <property type="entry name" value="LysR_subst-bd"/>
</dbReference>
<gene>
    <name evidence="7" type="ORF">GCM10010249_00130</name>
</gene>
<evidence type="ECO:0000313" key="7">
    <source>
        <dbReference type="EMBL" id="GGP87012.1"/>
    </source>
</evidence>
<dbReference type="Gene3D" id="3.40.190.10">
    <property type="entry name" value="Periplasmic binding protein-like II"/>
    <property type="match status" value="2"/>
</dbReference>
<dbReference type="Gene3D" id="1.10.10.10">
    <property type="entry name" value="Winged helix-like DNA-binding domain superfamily/Winged helix DNA-binding domain"/>
    <property type="match status" value="1"/>
</dbReference>
<proteinExistence type="inferred from homology"/>
<dbReference type="Proteomes" id="UP000654123">
    <property type="component" value="Unassembled WGS sequence"/>
</dbReference>
<keyword evidence="3" id="KW-0238">DNA-binding</keyword>
<reference evidence="7" key="2">
    <citation type="submission" date="2020-09" db="EMBL/GenBank/DDBJ databases">
        <authorList>
            <person name="Sun Q."/>
            <person name="Ohkuma M."/>
        </authorList>
    </citation>
    <scope>NUCLEOTIDE SEQUENCE</scope>
    <source>
        <strain evidence="7">JCM 4335</strain>
    </source>
</reference>
<accession>A0A918AUD6</accession>
<evidence type="ECO:0000313" key="8">
    <source>
        <dbReference type="Proteomes" id="UP000654123"/>
    </source>
</evidence>
<evidence type="ECO:0000256" key="1">
    <source>
        <dbReference type="ARBA" id="ARBA00009437"/>
    </source>
</evidence>
<dbReference type="Pfam" id="PF03466">
    <property type="entry name" value="LysR_substrate"/>
    <property type="match status" value="1"/>
</dbReference>
<evidence type="ECO:0000256" key="3">
    <source>
        <dbReference type="ARBA" id="ARBA00023125"/>
    </source>
</evidence>
<dbReference type="CDD" id="cd08414">
    <property type="entry name" value="PBP2_LTTR_aromatics_like"/>
    <property type="match status" value="1"/>
</dbReference>
<dbReference type="InterPro" id="IPR036390">
    <property type="entry name" value="WH_DNA-bd_sf"/>
</dbReference>
<dbReference type="PANTHER" id="PTHR30346:SF0">
    <property type="entry name" value="HCA OPERON TRANSCRIPTIONAL ACTIVATOR HCAR"/>
    <property type="match status" value="1"/>
</dbReference>
<keyword evidence="2" id="KW-0805">Transcription regulation</keyword>
<reference evidence="7" key="1">
    <citation type="journal article" date="2014" name="Int. J. Syst. Evol. Microbiol.">
        <title>Complete genome sequence of Corynebacterium casei LMG S-19264T (=DSM 44701T), isolated from a smear-ripened cheese.</title>
        <authorList>
            <consortium name="US DOE Joint Genome Institute (JGI-PGF)"/>
            <person name="Walter F."/>
            <person name="Albersmeier A."/>
            <person name="Kalinowski J."/>
            <person name="Ruckert C."/>
        </authorList>
    </citation>
    <scope>NUCLEOTIDE SEQUENCE</scope>
    <source>
        <strain evidence="7">JCM 4335</strain>
    </source>
</reference>
<evidence type="ECO:0000259" key="6">
    <source>
        <dbReference type="PROSITE" id="PS50931"/>
    </source>
</evidence>
<dbReference type="GO" id="GO:0003700">
    <property type="term" value="F:DNA-binding transcription factor activity"/>
    <property type="evidence" value="ECO:0007669"/>
    <property type="project" value="InterPro"/>
</dbReference>
<name>A0A918AUD6_9ACTN</name>
<evidence type="ECO:0000256" key="4">
    <source>
        <dbReference type="ARBA" id="ARBA00023163"/>
    </source>
</evidence>
<comment type="caution">
    <text evidence="7">The sequence shown here is derived from an EMBL/GenBank/DDBJ whole genome shotgun (WGS) entry which is preliminary data.</text>
</comment>
<comment type="similarity">
    <text evidence="1">Belongs to the LysR transcriptional regulatory family.</text>
</comment>